<evidence type="ECO:0000313" key="3">
    <source>
        <dbReference type="Proteomes" id="UP001164743"/>
    </source>
</evidence>
<name>A0ABY7CE38_9BASI</name>
<accession>A0ABY7CE38</accession>
<proteinExistence type="predicted"/>
<feature type="compositionally biased region" description="Basic and acidic residues" evidence="1">
    <location>
        <begin position="35"/>
        <end position="52"/>
    </location>
</feature>
<evidence type="ECO:0000256" key="1">
    <source>
        <dbReference type="SAM" id="MobiDB-lite"/>
    </source>
</evidence>
<keyword evidence="3" id="KW-1185">Reference proteome</keyword>
<sequence length="52" mass="5648">MAQHASLNPSGNMLLGNPPITTGFVAVKPRSHFRTTSESKTHSQDNRDASRV</sequence>
<gene>
    <name evidence="2" type="ORF">PtA15_2A487</name>
</gene>
<evidence type="ECO:0000313" key="2">
    <source>
        <dbReference type="EMBL" id="WAQ82172.1"/>
    </source>
</evidence>
<dbReference type="RefSeq" id="XP_053017727.1">
    <property type="nucleotide sequence ID" value="XM_053166512.1"/>
</dbReference>
<dbReference type="Proteomes" id="UP001164743">
    <property type="component" value="Chromosome 2A"/>
</dbReference>
<feature type="region of interest" description="Disordered" evidence="1">
    <location>
        <begin position="30"/>
        <end position="52"/>
    </location>
</feature>
<organism evidence="2 3">
    <name type="scientific">Puccinia triticina</name>
    <dbReference type="NCBI Taxonomy" id="208348"/>
    <lineage>
        <taxon>Eukaryota</taxon>
        <taxon>Fungi</taxon>
        <taxon>Dikarya</taxon>
        <taxon>Basidiomycota</taxon>
        <taxon>Pucciniomycotina</taxon>
        <taxon>Pucciniomycetes</taxon>
        <taxon>Pucciniales</taxon>
        <taxon>Pucciniaceae</taxon>
        <taxon>Puccinia</taxon>
    </lineage>
</organism>
<protein>
    <submittedName>
        <fullName evidence="2">Uncharacterized protein</fullName>
    </submittedName>
</protein>
<reference evidence="2" key="1">
    <citation type="submission" date="2022-10" db="EMBL/GenBank/DDBJ databases">
        <title>Puccinia triticina Genome sequencing and assembly.</title>
        <authorList>
            <person name="Li C."/>
        </authorList>
    </citation>
    <scope>NUCLEOTIDE SEQUENCE</scope>
    <source>
        <strain evidence="2">Pt15</strain>
    </source>
</reference>
<dbReference type="EMBL" id="CP110422">
    <property type="protein sequence ID" value="WAQ82172.1"/>
    <property type="molecule type" value="Genomic_DNA"/>
</dbReference>
<dbReference type="GeneID" id="77807407"/>